<dbReference type="RefSeq" id="WP_123289386.1">
    <property type="nucleotide sequence ID" value="NZ_RJVA01000010.1"/>
</dbReference>
<evidence type="ECO:0000259" key="3">
    <source>
        <dbReference type="PROSITE" id="PS01031"/>
    </source>
</evidence>
<dbReference type="PROSITE" id="PS01031">
    <property type="entry name" value="SHSP"/>
    <property type="match status" value="1"/>
</dbReference>
<accession>A0A3N1VIF1</accession>
<evidence type="ECO:0000313" key="6">
    <source>
        <dbReference type="Proteomes" id="UP000276223"/>
    </source>
</evidence>
<feature type="domain" description="CS" evidence="4">
    <location>
        <begin position="40"/>
        <end position="144"/>
    </location>
</feature>
<reference evidence="5 6" key="1">
    <citation type="submission" date="2018-11" db="EMBL/GenBank/DDBJ databases">
        <title>Genomic Encyclopedia of Type Strains, Phase IV (KMG-IV): sequencing the most valuable type-strain genomes for metagenomic binning, comparative biology and taxonomic classification.</title>
        <authorList>
            <person name="Goeker M."/>
        </authorList>
    </citation>
    <scope>NUCLEOTIDE SEQUENCE [LARGE SCALE GENOMIC DNA]</scope>
    <source>
        <strain evidence="5 6">DSM 22027</strain>
    </source>
</reference>
<proteinExistence type="inferred from homology"/>
<comment type="similarity">
    <text evidence="1 2">Belongs to the small heat shock protein (HSP20) family.</text>
</comment>
<evidence type="ECO:0000313" key="5">
    <source>
        <dbReference type="EMBL" id="ROR01680.1"/>
    </source>
</evidence>
<comment type="caution">
    <text evidence="5">The sequence shown here is derived from an EMBL/GenBank/DDBJ whole genome shotgun (WGS) entry which is preliminary data.</text>
</comment>
<dbReference type="PROSITE" id="PS51203">
    <property type="entry name" value="CS"/>
    <property type="match status" value="1"/>
</dbReference>
<dbReference type="Pfam" id="PF00011">
    <property type="entry name" value="HSP20"/>
    <property type="match status" value="1"/>
</dbReference>
<protein>
    <submittedName>
        <fullName evidence="5">HSP20 family protein</fullName>
    </submittedName>
</protein>
<dbReference type="SUPFAM" id="SSF49764">
    <property type="entry name" value="HSP20-like chaperones"/>
    <property type="match status" value="1"/>
</dbReference>
<dbReference type="AlphaFoldDB" id="A0A3N1VIF1"/>
<dbReference type="InterPro" id="IPR008978">
    <property type="entry name" value="HSP20-like_chaperone"/>
</dbReference>
<dbReference type="CDD" id="cd06464">
    <property type="entry name" value="ACD_sHsps-like"/>
    <property type="match status" value="1"/>
</dbReference>
<evidence type="ECO:0000256" key="2">
    <source>
        <dbReference type="RuleBase" id="RU003616"/>
    </source>
</evidence>
<sequence>MLGLVPRSRRESLLAWPRAFDWMDRFFEEALPAVWGEDKVLMPAFDISETEDKIVVKADLPGVDVKDLDISITDNVLTVKGEKRQEKEEKGESFHRVERRYGSFARSFSLPAEVKAEGIEAVYKDGVLRIEIPKAEASRPKRIEVKH</sequence>
<dbReference type="Gene3D" id="2.60.40.790">
    <property type="match status" value="1"/>
</dbReference>
<dbReference type="InterPro" id="IPR031107">
    <property type="entry name" value="Small_HSP"/>
</dbReference>
<dbReference type="Proteomes" id="UP000276223">
    <property type="component" value="Unassembled WGS sequence"/>
</dbReference>
<keyword evidence="6" id="KW-1185">Reference proteome</keyword>
<dbReference type="InterPro" id="IPR007052">
    <property type="entry name" value="CS_dom"/>
</dbReference>
<organism evidence="5 6">
    <name type="scientific">Desulfosoma caldarium</name>
    <dbReference type="NCBI Taxonomy" id="610254"/>
    <lineage>
        <taxon>Bacteria</taxon>
        <taxon>Pseudomonadati</taxon>
        <taxon>Thermodesulfobacteriota</taxon>
        <taxon>Syntrophobacteria</taxon>
        <taxon>Syntrophobacterales</taxon>
        <taxon>Syntrophobacteraceae</taxon>
        <taxon>Desulfosoma</taxon>
    </lineage>
</organism>
<evidence type="ECO:0000259" key="4">
    <source>
        <dbReference type="PROSITE" id="PS51203"/>
    </source>
</evidence>
<dbReference type="EMBL" id="RJVA01000010">
    <property type="protein sequence ID" value="ROR01680.1"/>
    <property type="molecule type" value="Genomic_DNA"/>
</dbReference>
<dbReference type="InterPro" id="IPR002068">
    <property type="entry name" value="A-crystallin/Hsp20_dom"/>
</dbReference>
<dbReference type="OrthoDB" id="9811615at2"/>
<evidence type="ECO:0000256" key="1">
    <source>
        <dbReference type="PROSITE-ProRule" id="PRU00285"/>
    </source>
</evidence>
<dbReference type="PANTHER" id="PTHR11527">
    <property type="entry name" value="HEAT-SHOCK PROTEIN 20 FAMILY MEMBER"/>
    <property type="match status" value="1"/>
</dbReference>
<name>A0A3N1VIF1_9BACT</name>
<gene>
    <name evidence="5" type="ORF">EDC27_0862</name>
</gene>
<feature type="domain" description="SHSP" evidence="3">
    <location>
        <begin position="36"/>
        <end position="147"/>
    </location>
</feature>